<sequence length="168" mass="19564">PPFSGLRRFADGRGFNQWTGDDSKALMKVYLNAVEGYIPDNMMRTFRAFLEFCYIARHNIITEDMLKDLGDTLERFHEYREIFIATNVRSNFVLPRQHTMKHYPELIRLFGAPNGLCLSITESKHIKAVKRPYQRSNKFNALKQMLLTNQRIDKLAASLVDFTARGML</sequence>
<dbReference type="EMBL" id="WHUW01000020">
    <property type="protein sequence ID" value="KAF8436848.1"/>
    <property type="molecule type" value="Genomic_DNA"/>
</dbReference>
<keyword evidence="2" id="KW-1185">Reference proteome</keyword>
<protein>
    <submittedName>
        <fullName evidence="1">Uncharacterized protein</fullName>
    </submittedName>
</protein>
<dbReference type="Proteomes" id="UP001194468">
    <property type="component" value="Unassembled WGS sequence"/>
</dbReference>
<name>A0AAD4BQ27_BOLED</name>
<feature type="non-terminal residue" evidence="1">
    <location>
        <position position="1"/>
    </location>
</feature>
<reference evidence="1" key="2">
    <citation type="journal article" date="2020" name="Nat. Commun.">
        <title>Large-scale genome sequencing of mycorrhizal fungi provides insights into the early evolution of symbiotic traits.</title>
        <authorList>
            <person name="Miyauchi S."/>
            <person name="Kiss E."/>
            <person name="Kuo A."/>
            <person name="Drula E."/>
            <person name="Kohler A."/>
            <person name="Sanchez-Garcia M."/>
            <person name="Morin E."/>
            <person name="Andreopoulos B."/>
            <person name="Barry K.W."/>
            <person name="Bonito G."/>
            <person name="Buee M."/>
            <person name="Carver A."/>
            <person name="Chen C."/>
            <person name="Cichocki N."/>
            <person name="Clum A."/>
            <person name="Culley D."/>
            <person name="Crous P.W."/>
            <person name="Fauchery L."/>
            <person name="Girlanda M."/>
            <person name="Hayes R.D."/>
            <person name="Keri Z."/>
            <person name="LaButti K."/>
            <person name="Lipzen A."/>
            <person name="Lombard V."/>
            <person name="Magnuson J."/>
            <person name="Maillard F."/>
            <person name="Murat C."/>
            <person name="Nolan M."/>
            <person name="Ohm R.A."/>
            <person name="Pangilinan J."/>
            <person name="Pereira M.F."/>
            <person name="Perotto S."/>
            <person name="Peter M."/>
            <person name="Pfister S."/>
            <person name="Riley R."/>
            <person name="Sitrit Y."/>
            <person name="Stielow J.B."/>
            <person name="Szollosi G."/>
            <person name="Zifcakova L."/>
            <person name="Stursova M."/>
            <person name="Spatafora J.W."/>
            <person name="Tedersoo L."/>
            <person name="Vaario L.M."/>
            <person name="Yamada A."/>
            <person name="Yan M."/>
            <person name="Wang P."/>
            <person name="Xu J."/>
            <person name="Bruns T."/>
            <person name="Baldrian P."/>
            <person name="Vilgalys R."/>
            <person name="Dunand C."/>
            <person name="Henrissat B."/>
            <person name="Grigoriev I.V."/>
            <person name="Hibbett D."/>
            <person name="Nagy L.G."/>
            <person name="Martin F.M."/>
        </authorList>
    </citation>
    <scope>NUCLEOTIDE SEQUENCE</scope>
    <source>
        <strain evidence="1">BED1</strain>
    </source>
</reference>
<accession>A0AAD4BQ27</accession>
<gene>
    <name evidence="1" type="ORF">L210DRAFT_3349835</name>
</gene>
<organism evidence="1 2">
    <name type="scientific">Boletus edulis BED1</name>
    <dbReference type="NCBI Taxonomy" id="1328754"/>
    <lineage>
        <taxon>Eukaryota</taxon>
        <taxon>Fungi</taxon>
        <taxon>Dikarya</taxon>
        <taxon>Basidiomycota</taxon>
        <taxon>Agaricomycotina</taxon>
        <taxon>Agaricomycetes</taxon>
        <taxon>Agaricomycetidae</taxon>
        <taxon>Boletales</taxon>
        <taxon>Boletineae</taxon>
        <taxon>Boletaceae</taxon>
        <taxon>Boletoideae</taxon>
        <taxon>Boletus</taxon>
    </lineage>
</organism>
<evidence type="ECO:0000313" key="2">
    <source>
        <dbReference type="Proteomes" id="UP001194468"/>
    </source>
</evidence>
<dbReference type="AlphaFoldDB" id="A0AAD4BQ27"/>
<comment type="caution">
    <text evidence="1">The sequence shown here is derived from an EMBL/GenBank/DDBJ whole genome shotgun (WGS) entry which is preliminary data.</text>
</comment>
<evidence type="ECO:0000313" key="1">
    <source>
        <dbReference type="EMBL" id="KAF8436848.1"/>
    </source>
</evidence>
<feature type="non-terminal residue" evidence="1">
    <location>
        <position position="168"/>
    </location>
</feature>
<proteinExistence type="predicted"/>
<reference evidence="1" key="1">
    <citation type="submission" date="2019-10" db="EMBL/GenBank/DDBJ databases">
        <authorList>
            <consortium name="DOE Joint Genome Institute"/>
            <person name="Kuo A."/>
            <person name="Miyauchi S."/>
            <person name="Kiss E."/>
            <person name="Drula E."/>
            <person name="Kohler A."/>
            <person name="Sanchez-Garcia M."/>
            <person name="Andreopoulos B."/>
            <person name="Barry K.W."/>
            <person name="Bonito G."/>
            <person name="Buee M."/>
            <person name="Carver A."/>
            <person name="Chen C."/>
            <person name="Cichocki N."/>
            <person name="Clum A."/>
            <person name="Culley D."/>
            <person name="Crous P.W."/>
            <person name="Fauchery L."/>
            <person name="Girlanda M."/>
            <person name="Hayes R."/>
            <person name="Keri Z."/>
            <person name="LaButti K."/>
            <person name="Lipzen A."/>
            <person name="Lombard V."/>
            <person name="Magnuson J."/>
            <person name="Maillard F."/>
            <person name="Morin E."/>
            <person name="Murat C."/>
            <person name="Nolan M."/>
            <person name="Ohm R."/>
            <person name="Pangilinan J."/>
            <person name="Pereira M."/>
            <person name="Perotto S."/>
            <person name="Peter M."/>
            <person name="Riley R."/>
            <person name="Sitrit Y."/>
            <person name="Stielow B."/>
            <person name="Szollosi G."/>
            <person name="Zifcakova L."/>
            <person name="Stursova M."/>
            <person name="Spatafora J.W."/>
            <person name="Tedersoo L."/>
            <person name="Vaario L.-M."/>
            <person name="Yamada A."/>
            <person name="Yan M."/>
            <person name="Wang P."/>
            <person name="Xu J."/>
            <person name="Bruns T."/>
            <person name="Baldrian P."/>
            <person name="Vilgalys R."/>
            <person name="Henrissat B."/>
            <person name="Grigoriev I.V."/>
            <person name="Hibbett D."/>
            <person name="Nagy L.G."/>
            <person name="Martin F.M."/>
        </authorList>
    </citation>
    <scope>NUCLEOTIDE SEQUENCE</scope>
    <source>
        <strain evidence="1">BED1</strain>
    </source>
</reference>